<dbReference type="PIRSF" id="PIRSF005859">
    <property type="entry name" value="PBR"/>
    <property type="match status" value="1"/>
</dbReference>
<dbReference type="InterPro" id="IPR038330">
    <property type="entry name" value="TspO/MBR-related_sf"/>
</dbReference>
<comment type="caution">
    <text evidence="7">The sequence shown here is derived from an EMBL/GenBank/DDBJ whole genome shotgun (WGS) entry which is preliminary data.</text>
</comment>
<organism evidence="7 8">
    <name type="scientific">Holospora curviuscula</name>
    <dbReference type="NCBI Taxonomy" id="1082868"/>
    <lineage>
        <taxon>Bacteria</taxon>
        <taxon>Pseudomonadati</taxon>
        <taxon>Pseudomonadota</taxon>
        <taxon>Alphaproteobacteria</taxon>
        <taxon>Holosporales</taxon>
        <taxon>Holosporaceae</taxon>
        <taxon>Holospora</taxon>
    </lineage>
</organism>
<sequence length="159" mass="18306">MNAENKSHLSLIIWIAALIAIGGVIGSLTKPEISTWYSILHRSSLTPPNYVFPIAWTILYGIIGACGWLIWRPQALPKLSVIKTLYVTQLILNWSWTPFFFSYHLTGFSLVVLVAMDILVVTLIFLAYRKMRAVSLLMIPYLSWILFASYLNFYIWWCN</sequence>
<feature type="transmembrane region" description="Helical" evidence="6">
    <location>
        <begin position="50"/>
        <end position="71"/>
    </location>
</feature>
<feature type="transmembrane region" description="Helical" evidence="6">
    <location>
        <begin position="135"/>
        <end position="157"/>
    </location>
</feature>
<keyword evidence="8" id="KW-1185">Reference proteome</keyword>
<comment type="subcellular location">
    <subcellularLocation>
        <location evidence="1">Membrane</location>
        <topology evidence="1">Multi-pass membrane protein</topology>
    </subcellularLocation>
</comment>
<dbReference type="AlphaFoldDB" id="A0A2S5R894"/>
<evidence type="ECO:0000256" key="2">
    <source>
        <dbReference type="ARBA" id="ARBA00007524"/>
    </source>
</evidence>
<name>A0A2S5R894_9PROT</name>
<dbReference type="RefSeq" id="WP_165780795.1">
    <property type="nucleotide sequence ID" value="NZ_PHHC01000105.1"/>
</dbReference>
<dbReference type="GO" id="GO:0033013">
    <property type="term" value="P:tetrapyrrole metabolic process"/>
    <property type="evidence" value="ECO:0007669"/>
    <property type="project" value="UniProtKB-ARBA"/>
</dbReference>
<reference evidence="7 8" key="1">
    <citation type="submission" date="2017-11" db="EMBL/GenBank/DDBJ databases">
        <title>Comparative genomic analysis of Holospora spp., intranuclear symbionts of paramecia.</title>
        <authorList>
            <person name="Garushyants S.K."/>
            <person name="Beliavskaya A."/>
            <person name="Malko D.B."/>
            <person name="Logacheva M.D."/>
            <person name="Rautian M.S."/>
            <person name="Gelfand M.S."/>
        </authorList>
    </citation>
    <scope>NUCLEOTIDE SEQUENCE [LARGE SCALE GENOMIC DNA]</scope>
    <source>
        <strain evidence="8">02AZ16</strain>
    </source>
</reference>
<feature type="transmembrane region" description="Helical" evidence="6">
    <location>
        <begin position="12"/>
        <end position="30"/>
    </location>
</feature>
<proteinExistence type="inferred from homology"/>
<dbReference type="Pfam" id="PF03073">
    <property type="entry name" value="TspO_MBR"/>
    <property type="match status" value="1"/>
</dbReference>
<feature type="transmembrane region" description="Helical" evidence="6">
    <location>
        <begin position="83"/>
        <end position="101"/>
    </location>
</feature>
<dbReference type="Gene3D" id="1.20.1260.100">
    <property type="entry name" value="TspO/MBR protein"/>
    <property type="match status" value="1"/>
</dbReference>
<dbReference type="CDD" id="cd15904">
    <property type="entry name" value="TSPO_MBR"/>
    <property type="match status" value="1"/>
</dbReference>
<dbReference type="FunFam" id="1.20.1260.100:FF:000001">
    <property type="entry name" value="translocator protein 2"/>
    <property type="match status" value="1"/>
</dbReference>
<evidence type="ECO:0000313" key="8">
    <source>
        <dbReference type="Proteomes" id="UP000239425"/>
    </source>
</evidence>
<dbReference type="PANTHER" id="PTHR10057:SF0">
    <property type="entry name" value="TRANSLOCATOR PROTEIN"/>
    <property type="match status" value="1"/>
</dbReference>
<evidence type="ECO:0000256" key="5">
    <source>
        <dbReference type="ARBA" id="ARBA00023136"/>
    </source>
</evidence>
<comment type="similarity">
    <text evidence="2">Belongs to the TspO/BZRP family.</text>
</comment>
<dbReference type="PANTHER" id="PTHR10057">
    <property type="entry name" value="PERIPHERAL-TYPE BENZODIAZEPINE RECEPTOR"/>
    <property type="match status" value="1"/>
</dbReference>
<dbReference type="EMBL" id="PHHC01000105">
    <property type="protein sequence ID" value="PPE03402.1"/>
    <property type="molecule type" value="Genomic_DNA"/>
</dbReference>
<protein>
    <submittedName>
        <fullName evidence="7">TspO/MBR family protein</fullName>
    </submittedName>
</protein>
<dbReference type="InterPro" id="IPR004307">
    <property type="entry name" value="TspO_MBR"/>
</dbReference>
<evidence type="ECO:0000313" key="7">
    <source>
        <dbReference type="EMBL" id="PPE03402.1"/>
    </source>
</evidence>
<evidence type="ECO:0000256" key="6">
    <source>
        <dbReference type="SAM" id="Phobius"/>
    </source>
</evidence>
<dbReference type="GO" id="GO:0016020">
    <property type="term" value="C:membrane"/>
    <property type="evidence" value="ECO:0007669"/>
    <property type="project" value="UniProtKB-SubCell"/>
</dbReference>
<gene>
    <name evidence="7" type="ORF">HCUR_01141</name>
</gene>
<keyword evidence="4 6" id="KW-1133">Transmembrane helix</keyword>
<feature type="transmembrane region" description="Helical" evidence="6">
    <location>
        <begin position="107"/>
        <end position="128"/>
    </location>
</feature>
<evidence type="ECO:0000256" key="3">
    <source>
        <dbReference type="ARBA" id="ARBA00022692"/>
    </source>
</evidence>
<keyword evidence="3 6" id="KW-0812">Transmembrane</keyword>
<evidence type="ECO:0000256" key="4">
    <source>
        <dbReference type="ARBA" id="ARBA00022989"/>
    </source>
</evidence>
<evidence type="ECO:0000256" key="1">
    <source>
        <dbReference type="ARBA" id="ARBA00004141"/>
    </source>
</evidence>
<accession>A0A2S5R894</accession>
<dbReference type="Proteomes" id="UP000239425">
    <property type="component" value="Unassembled WGS sequence"/>
</dbReference>
<keyword evidence="5 6" id="KW-0472">Membrane</keyword>